<dbReference type="AlphaFoldDB" id="A0A6C0JLF2"/>
<sequence>MHRLALILLAVFLGAFLLSVSRLIVKEGLTLPDALKVVVCSYTRIIKGVLGGRLNIHSGLTTVQCMSDKL</sequence>
<accession>A0A6C0JLF2</accession>
<organism evidence="1">
    <name type="scientific">viral metagenome</name>
    <dbReference type="NCBI Taxonomy" id="1070528"/>
    <lineage>
        <taxon>unclassified sequences</taxon>
        <taxon>metagenomes</taxon>
        <taxon>organismal metagenomes</taxon>
    </lineage>
</organism>
<proteinExistence type="predicted"/>
<name>A0A6C0JLF2_9ZZZZ</name>
<reference evidence="1" key="1">
    <citation type="journal article" date="2020" name="Nature">
        <title>Giant virus diversity and host interactions through global metagenomics.</title>
        <authorList>
            <person name="Schulz F."/>
            <person name="Roux S."/>
            <person name="Paez-Espino D."/>
            <person name="Jungbluth S."/>
            <person name="Walsh D.A."/>
            <person name="Denef V.J."/>
            <person name="McMahon K.D."/>
            <person name="Konstantinidis K.T."/>
            <person name="Eloe-Fadrosh E.A."/>
            <person name="Kyrpides N.C."/>
            <person name="Woyke T."/>
        </authorList>
    </citation>
    <scope>NUCLEOTIDE SEQUENCE</scope>
    <source>
        <strain evidence="1">GVMAG-M-3300027734-16</strain>
    </source>
</reference>
<evidence type="ECO:0000313" key="1">
    <source>
        <dbReference type="EMBL" id="QHU05297.1"/>
    </source>
</evidence>
<protein>
    <submittedName>
        <fullName evidence="1">Uncharacterized protein</fullName>
    </submittedName>
</protein>
<dbReference type="EMBL" id="MN740411">
    <property type="protein sequence ID" value="QHU05297.1"/>
    <property type="molecule type" value="Genomic_DNA"/>
</dbReference>